<evidence type="ECO:0000313" key="4">
    <source>
        <dbReference type="Proteomes" id="UP000267096"/>
    </source>
</evidence>
<dbReference type="InterPro" id="IPR000719">
    <property type="entry name" value="Prot_kinase_dom"/>
</dbReference>
<evidence type="ECO:0000256" key="1">
    <source>
        <dbReference type="SAM" id="MobiDB-lite"/>
    </source>
</evidence>
<organism evidence="5">
    <name type="scientific">Anisakis simplex</name>
    <name type="common">Herring worm</name>
    <dbReference type="NCBI Taxonomy" id="6269"/>
    <lineage>
        <taxon>Eukaryota</taxon>
        <taxon>Metazoa</taxon>
        <taxon>Ecdysozoa</taxon>
        <taxon>Nematoda</taxon>
        <taxon>Chromadorea</taxon>
        <taxon>Rhabditida</taxon>
        <taxon>Spirurina</taxon>
        <taxon>Ascaridomorpha</taxon>
        <taxon>Ascaridoidea</taxon>
        <taxon>Anisakidae</taxon>
        <taxon>Anisakis</taxon>
        <taxon>Anisakis simplex complex</taxon>
    </lineage>
</organism>
<dbReference type="Gene3D" id="1.10.510.10">
    <property type="entry name" value="Transferase(Phosphotransferase) domain 1"/>
    <property type="match status" value="1"/>
</dbReference>
<dbReference type="GO" id="GO:0005634">
    <property type="term" value="C:nucleus"/>
    <property type="evidence" value="ECO:0007669"/>
    <property type="project" value="TreeGrafter"/>
</dbReference>
<protein>
    <submittedName>
        <fullName evidence="5">Tribbles homolog 3 (inferred by orthology to a human protein)</fullName>
    </submittedName>
</protein>
<dbReference type="GO" id="GO:0031434">
    <property type="term" value="F:mitogen-activated protein kinase kinase binding"/>
    <property type="evidence" value="ECO:0007669"/>
    <property type="project" value="TreeGrafter"/>
</dbReference>
<dbReference type="GO" id="GO:0004672">
    <property type="term" value="F:protein kinase activity"/>
    <property type="evidence" value="ECO:0007669"/>
    <property type="project" value="InterPro"/>
</dbReference>
<dbReference type="WBParaSite" id="ASIM_0001514501-mRNA-1">
    <property type="protein sequence ID" value="ASIM_0001514501-mRNA-1"/>
    <property type="gene ID" value="ASIM_0001514501"/>
</dbReference>
<dbReference type="InterPro" id="IPR011009">
    <property type="entry name" value="Kinase-like_dom_sf"/>
</dbReference>
<proteinExistence type="predicted"/>
<reference evidence="5" key="1">
    <citation type="submission" date="2017-02" db="UniProtKB">
        <authorList>
            <consortium name="WormBaseParasite"/>
        </authorList>
    </citation>
    <scope>IDENTIFICATION</scope>
</reference>
<dbReference type="SMART" id="SM00220">
    <property type="entry name" value="S_TKc"/>
    <property type="match status" value="1"/>
</dbReference>
<evidence type="ECO:0000259" key="2">
    <source>
        <dbReference type="PROSITE" id="PS50011"/>
    </source>
</evidence>
<feature type="compositionally biased region" description="Polar residues" evidence="1">
    <location>
        <begin position="530"/>
        <end position="541"/>
    </location>
</feature>
<evidence type="ECO:0000313" key="3">
    <source>
        <dbReference type="EMBL" id="VDK52751.1"/>
    </source>
</evidence>
<reference evidence="3 4" key="2">
    <citation type="submission" date="2018-11" db="EMBL/GenBank/DDBJ databases">
        <authorList>
            <consortium name="Pathogen Informatics"/>
        </authorList>
    </citation>
    <scope>NUCLEOTIDE SEQUENCE [LARGE SCALE GENOMIC DNA]</scope>
</reference>
<dbReference type="SUPFAM" id="SSF56112">
    <property type="entry name" value="Protein kinase-like (PK-like)"/>
    <property type="match status" value="1"/>
</dbReference>
<dbReference type="PANTHER" id="PTHR22961:SF13">
    <property type="entry name" value="TRIBBLES"/>
    <property type="match status" value="1"/>
</dbReference>
<dbReference type="InterPro" id="IPR024104">
    <property type="entry name" value="Tribbles/Ser_Thr_kinase_40"/>
</dbReference>
<dbReference type="Pfam" id="PF00069">
    <property type="entry name" value="Pkinase"/>
    <property type="match status" value="1"/>
</dbReference>
<dbReference type="PROSITE" id="PS50011">
    <property type="entry name" value="PROTEIN_KINASE_DOM"/>
    <property type="match status" value="1"/>
</dbReference>
<feature type="region of interest" description="Disordered" evidence="1">
    <location>
        <begin position="474"/>
        <end position="541"/>
    </location>
</feature>
<dbReference type="GO" id="GO:0005524">
    <property type="term" value="F:ATP binding"/>
    <property type="evidence" value="ECO:0007669"/>
    <property type="project" value="InterPro"/>
</dbReference>
<dbReference type="PANTHER" id="PTHR22961">
    <property type="entry name" value="SER/THR PROTEIN KINASE-TRB"/>
    <property type="match status" value="1"/>
</dbReference>
<dbReference type="OrthoDB" id="410920at2759"/>
<accession>A0A0M3K2J7</accession>
<evidence type="ECO:0000313" key="5">
    <source>
        <dbReference type="WBParaSite" id="ASIM_0001514501-mRNA-1"/>
    </source>
</evidence>
<keyword evidence="4" id="KW-1185">Reference proteome</keyword>
<dbReference type="EMBL" id="UYRR01031813">
    <property type="protein sequence ID" value="VDK52751.1"/>
    <property type="molecule type" value="Genomic_DNA"/>
</dbReference>
<dbReference type="GO" id="GO:0032436">
    <property type="term" value="P:positive regulation of proteasomal ubiquitin-dependent protein catabolic process"/>
    <property type="evidence" value="ECO:0007669"/>
    <property type="project" value="TreeGrafter"/>
</dbReference>
<dbReference type="Proteomes" id="UP000267096">
    <property type="component" value="Unassembled WGS sequence"/>
</dbReference>
<feature type="compositionally biased region" description="Low complexity" evidence="1">
    <location>
        <begin position="474"/>
        <end position="504"/>
    </location>
</feature>
<sequence>MSASNECTLTYGCERVAHTSTDESNSTTNIVEQRENTNHATNHISSNHQPKPQTLSRKRIAARKLPPIVLITEQNSTSTSTSYATNDFDSTVAHFTPLSSQESVPGDENDVKRKRLDIQSSGACIFSDVVDAQSSGPYISAAASSDREDPSKICGSWPSLNNAIVCGYQLIGAGKEFTASHIETKVVKTCQLIDCEQYRKILKIRERLNEAEKYWKYDDLEEMREFVLPSETEVLEDDTGRRFMFSPMRYGNLQQKVQLTECMLSELDVQPLFKQIVRAVTFCHSIGVILRDLKLRKFIFTDQQLTRLRLHDVFDLFVCENVSNDGVRDRHSCPAYVAPEILIKGPAQYAGRPADVWALGVLLYVLLFRRYPFNDATPQRLFSRILKARFCIPVDADVSFAVRALIYGMLRKEPSERPTARQLLHMPWISSGTETLSKKIRFWMTASPVVGNGSVLHASSISADSSSVASSISSAANRLHSHPSSSHRSLSAQRNNSSLSSSVRQSDELDDQVVPNIALTDDEKRELSSEGMQPNGSAGISLEQQSQRLQTLAINHTSWRMFTADTTLLG</sequence>
<name>A0A0M3K2J7_ANISI</name>
<feature type="domain" description="Protein kinase" evidence="2">
    <location>
        <begin position="115"/>
        <end position="429"/>
    </location>
</feature>
<gene>
    <name evidence="3" type="ORF">ASIM_LOCUS14555</name>
</gene>
<dbReference type="AlphaFoldDB" id="A0A0M3K2J7"/>